<keyword evidence="2 9" id="KW-0813">Transport</keyword>
<comment type="cofactor">
    <cofactor evidence="9">
        <name>Mg(2+)</name>
        <dbReference type="ChEBI" id="CHEBI:18420"/>
    </cofactor>
</comment>
<keyword evidence="4 9" id="KW-0460">Magnesium</keyword>
<dbReference type="EC" id="7.1.3.1" evidence="9"/>
<sequence>MIPSLKVLDASPTGVFPLISAKPGDGPGGGEANLVLPDLSLANVHGIAGTSLLIFGMIVCLAGLAFGIVTFFKLRSLPVHQSMLEVAELIYSTCKAYLVKQGKFLLLLWAFITVIILIYYKVLVGFSWVKVGIVVLFSLLGMGGSFAVAWFGIRVNTFANARAAFASLRGKPYPVHQIPLQAGMSIGTVLISLELFMMLVILVFLPADVAGSCFIGFAIGESLGASALRIAGGIFTKIADIGADLMKIVFKIDEDDPRNPGVIADCTGDNAGDSVGPSADGFETYGVTGVALVTYVILAVPDTSIQALLLVWIFTVRAAMILGAALAYALNALWVKGRYSDAKRMNFETPLTTLVWLTSMLCIVLIFLVTFFVLGEQGSHLWLKLATIITCGTLAGALIPELVKVFTSTKARFVRETVKSSREGGASLNILSGMVSGNMSGYWLGMTIVSLMGIAFLISLLIPESLMAAPAVFAFGLVAFGFLGMGPVTIAVDSYGPVTDNAQSVYELSRIESVENIEAELMADFSIKPAWDTAKLMLEDNDGAGNTFKATAKPVLIGTAVVGATTMIFSIIMTLTNRLQDAQAVGNLSLLHAPFLLGLITGGAVIYWFSGASIQAVTTGANRAVAFIKDNIHLDASSERASEKDSRAVVEICTQYAQQGMLLIFLAVFFATLSFAFAEPFFFIGYLISIAIFGLYQAIFMANAGGAWDNAKKVVEVDLHMKGTELHDATIVGDTVGDPFKDTSSVALNPIIKFTTLFGLLAVELAVSLTNQGQARLVHILAGVFFVASAYFVWCSFYQMRIRGASRDAMHDHEPPVDTELNGIPSVKDRVTRSSFKAIPRPGGIEAPIDAIALDEILEASPSDTDLLKHVPDLELTTEPSQSNPPQPSDRTAERKGE</sequence>
<dbReference type="HAMAP" id="MF_01129">
    <property type="entry name" value="PPase_energized_pump"/>
    <property type="match status" value="1"/>
</dbReference>
<feature type="transmembrane region" description="Helical" evidence="9">
    <location>
        <begin position="441"/>
        <end position="462"/>
    </location>
</feature>
<evidence type="ECO:0000256" key="4">
    <source>
        <dbReference type="ARBA" id="ARBA00022842"/>
    </source>
</evidence>
<feature type="site" description="Determinant of potassium independence" evidence="9">
    <location>
        <position position="549"/>
    </location>
</feature>
<feature type="transmembrane region" description="Helical" evidence="9">
    <location>
        <begin position="588"/>
        <end position="609"/>
    </location>
</feature>
<dbReference type="Pfam" id="PF03030">
    <property type="entry name" value="H_PPase"/>
    <property type="match status" value="1"/>
</dbReference>
<keyword evidence="9" id="KW-0375">Hydrogen ion transport</keyword>
<evidence type="ECO:0000313" key="11">
    <source>
        <dbReference type="EMBL" id="EFU79798.1"/>
    </source>
</evidence>
<comment type="catalytic activity">
    <reaction evidence="9">
        <text>diphosphate + H2O + H(+)(in) = 2 phosphate + 2 H(+)(out)</text>
        <dbReference type="Rhea" id="RHEA:13973"/>
        <dbReference type="ChEBI" id="CHEBI:15377"/>
        <dbReference type="ChEBI" id="CHEBI:15378"/>
        <dbReference type="ChEBI" id="CHEBI:33019"/>
        <dbReference type="ChEBI" id="CHEBI:43474"/>
        <dbReference type="EC" id="7.1.3.1"/>
    </reaction>
</comment>
<reference evidence="11 12" key="1">
    <citation type="submission" date="2010-12" db="EMBL/GenBank/DDBJ databases">
        <authorList>
            <person name="Muzny D."/>
            <person name="Qin X."/>
            <person name="Deng J."/>
            <person name="Jiang H."/>
            <person name="Liu Y."/>
            <person name="Qu J."/>
            <person name="Song X.-Z."/>
            <person name="Zhang L."/>
            <person name="Thornton R."/>
            <person name="Coyle M."/>
            <person name="Francisco L."/>
            <person name="Jackson L."/>
            <person name="Javaid M."/>
            <person name="Korchina V."/>
            <person name="Kovar C."/>
            <person name="Mata R."/>
            <person name="Mathew T."/>
            <person name="Ngo R."/>
            <person name="Nguyen L."/>
            <person name="Nguyen N."/>
            <person name="Okwuonu G."/>
            <person name="Ongeri F."/>
            <person name="Pham C."/>
            <person name="Simmons D."/>
            <person name="Wilczek-Boney K."/>
            <person name="Hale W."/>
            <person name="Jakkamsetti A."/>
            <person name="Pham P."/>
            <person name="Ruth R."/>
            <person name="San Lucas F."/>
            <person name="Warren J."/>
            <person name="Zhang J."/>
            <person name="Zhao Z."/>
            <person name="Zhou C."/>
            <person name="Zhu D."/>
            <person name="Lee S."/>
            <person name="Bess C."/>
            <person name="Blankenburg K."/>
            <person name="Forbes L."/>
            <person name="Fu Q."/>
            <person name="Gubbala S."/>
            <person name="Hirani K."/>
            <person name="Jayaseelan J.C."/>
            <person name="Lara F."/>
            <person name="Munidasa M."/>
            <person name="Palculict T."/>
            <person name="Patil S."/>
            <person name="Pu L.-L."/>
            <person name="Saada N."/>
            <person name="Tang L."/>
            <person name="Weissenberger G."/>
            <person name="Zhu Y."/>
            <person name="Hemphill L."/>
            <person name="Shang Y."/>
            <person name="Youmans B."/>
            <person name="Ayvaz T."/>
            <person name="Ross M."/>
            <person name="Santibanez J."/>
            <person name="Aqrawi P."/>
            <person name="Gross S."/>
            <person name="Joshi V."/>
            <person name="Fowler G."/>
            <person name="Nazareth L."/>
            <person name="Reid J."/>
            <person name="Worley K."/>
            <person name="Petrosino J."/>
            <person name="Highlander S."/>
            <person name="Gibbs R."/>
        </authorList>
    </citation>
    <scope>NUCLEOTIDE SEQUENCE [LARGE SCALE GENOMIC DNA]</scope>
    <source>
        <strain evidence="11 12">ATCC 51333</strain>
    </source>
</reference>
<feature type="transmembrane region" description="Helical" evidence="9">
    <location>
        <begin position="307"/>
        <end position="334"/>
    </location>
</feature>
<dbReference type="GO" id="GO:0004427">
    <property type="term" value="F:inorganic diphosphate phosphatase activity"/>
    <property type="evidence" value="ECO:0007669"/>
    <property type="project" value="UniProtKB-UniRule"/>
</dbReference>
<comment type="function">
    <text evidence="9">Proton pump that utilizes the energy of pyrophosphate hydrolysis as the driving force for proton movement across the membrane. Generates a proton motive force.</text>
</comment>
<dbReference type="GO" id="GO:0009678">
    <property type="term" value="F:diphosphate hydrolysis-driven proton transmembrane transporter activity"/>
    <property type="evidence" value="ECO:0007669"/>
    <property type="project" value="UniProtKB-UniRule"/>
</dbReference>
<dbReference type="GO" id="GO:0005886">
    <property type="term" value="C:plasma membrane"/>
    <property type="evidence" value="ECO:0007669"/>
    <property type="project" value="UniProtKB-SubCell"/>
</dbReference>
<evidence type="ECO:0000256" key="7">
    <source>
        <dbReference type="ARBA" id="ARBA00023065"/>
    </source>
</evidence>
<dbReference type="RefSeq" id="WP_004009711.1">
    <property type="nucleotide sequence ID" value="NZ_GL622340.1"/>
</dbReference>
<dbReference type="Proteomes" id="UP000005573">
    <property type="component" value="Unassembled WGS sequence"/>
</dbReference>
<proteinExistence type="inferred from homology"/>
<dbReference type="GO" id="GO:0000287">
    <property type="term" value="F:magnesium ion binding"/>
    <property type="evidence" value="ECO:0007669"/>
    <property type="project" value="UniProtKB-UniRule"/>
</dbReference>
<feature type="transmembrane region" description="Helical" evidence="9">
    <location>
        <begin position="282"/>
        <end position="300"/>
    </location>
</feature>
<dbReference type="InterPro" id="IPR004131">
    <property type="entry name" value="PPase-energised_H-pump"/>
</dbReference>
<feature type="transmembrane region" description="Helical" evidence="9">
    <location>
        <begin position="469"/>
        <end position="492"/>
    </location>
</feature>
<dbReference type="AlphaFoldDB" id="E6LZM5"/>
<gene>
    <name evidence="9" type="primary">hppA</name>
    <name evidence="11" type="ORF">HMPREF0388_1312</name>
</gene>
<accession>E6LZM5</accession>
<evidence type="ECO:0000256" key="10">
    <source>
        <dbReference type="SAM" id="MobiDB-lite"/>
    </source>
</evidence>
<keyword evidence="8 9" id="KW-0472">Membrane</keyword>
<evidence type="ECO:0000256" key="6">
    <source>
        <dbReference type="ARBA" id="ARBA00022989"/>
    </source>
</evidence>
<feature type="transmembrane region" description="Helical" evidence="9">
    <location>
        <begin position="47"/>
        <end position="72"/>
    </location>
</feature>
<dbReference type="NCBIfam" id="NF001950">
    <property type="entry name" value="PRK00733.1-1"/>
    <property type="match status" value="1"/>
</dbReference>
<name>E6LZM5_9ACTO</name>
<feature type="transmembrane region" description="Helical" evidence="9">
    <location>
        <begin position="195"/>
        <end position="219"/>
    </location>
</feature>
<feature type="transmembrane region" description="Helical" evidence="9">
    <location>
        <begin position="381"/>
        <end position="399"/>
    </location>
</feature>
<feature type="transmembrane region" description="Helical" evidence="9">
    <location>
        <begin position="104"/>
        <end position="122"/>
    </location>
</feature>
<feature type="transmembrane region" description="Helical" evidence="9">
    <location>
        <begin position="777"/>
        <end position="794"/>
    </location>
</feature>
<feature type="region of interest" description="Disordered" evidence="10">
    <location>
        <begin position="868"/>
        <end position="898"/>
    </location>
</feature>
<evidence type="ECO:0000256" key="8">
    <source>
        <dbReference type="ARBA" id="ARBA00023136"/>
    </source>
</evidence>
<feature type="transmembrane region" description="Helical" evidence="9">
    <location>
        <begin position="656"/>
        <end position="676"/>
    </location>
</feature>
<organism evidence="11 12">
    <name type="scientific">Mobiluncus curtisii ATCC 51333</name>
    <dbReference type="NCBI Taxonomy" id="887326"/>
    <lineage>
        <taxon>Bacteria</taxon>
        <taxon>Bacillati</taxon>
        <taxon>Actinomycetota</taxon>
        <taxon>Actinomycetes</taxon>
        <taxon>Actinomycetales</taxon>
        <taxon>Actinomycetaceae</taxon>
        <taxon>Mobiluncus</taxon>
    </lineage>
</organism>
<evidence type="ECO:0000256" key="1">
    <source>
        <dbReference type="ARBA" id="ARBA00004127"/>
    </source>
</evidence>
<comment type="similarity">
    <text evidence="9">Belongs to the H(+)-translocating pyrophosphatase (TC 3.A.10) family. K(+)-insensitive subfamily.</text>
</comment>
<feature type="transmembrane region" description="Helical" evidence="9">
    <location>
        <begin position="683"/>
        <end position="702"/>
    </location>
</feature>
<evidence type="ECO:0000256" key="5">
    <source>
        <dbReference type="ARBA" id="ARBA00022967"/>
    </source>
</evidence>
<keyword evidence="3 9" id="KW-0812">Transmembrane</keyword>
<feature type="transmembrane region" description="Helical" evidence="9">
    <location>
        <begin position="354"/>
        <end position="374"/>
    </location>
</feature>
<comment type="caution">
    <text evidence="9">Lacks conserved residue(s) required for the propagation of feature annotation.</text>
</comment>
<comment type="subcellular location">
    <subcellularLocation>
        <location evidence="9">Cell membrane</location>
        <topology evidence="9">Multi-pass membrane protein</topology>
    </subcellularLocation>
    <subcellularLocation>
        <location evidence="1">Endomembrane system</location>
        <topology evidence="1">Multi-pass membrane protein</topology>
    </subcellularLocation>
</comment>
<evidence type="ECO:0000256" key="2">
    <source>
        <dbReference type="ARBA" id="ARBA00022448"/>
    </source>
</evidence>
<dbReference type="PANTHER" id="PTHR31998">
    <property type="entry name" value="K(+)-INSENSITIVE PYROPHOSPHATE-ENERGIZED PROTON PUMP"/>
    <property type="match status" value="1"/>
</dbReference>
<feature type="transmembrane region" description="Helical" evidence="9">
    <location>
        <begin position="128"/>
        <end position="153"/>
    </location>
</feature>
<evidence type="ECO:0000313" key="12">
    <source>
        <dbReference type="Proteomes" id="UP000005573"/>
    </source>
</evidence>
<dbReference type="GO" id="GO:0012505">
    <property type="term" value="C:endomembrane system"/>
    <property type="evidence" value="ECO:0007669"/>
    <property type="project" value="UniProtKB-SubCell"/>
</dbReference>
<keyword evidence="5 9" id="KW-1278">Translocase</keyword>
<dbReference type="EMBL" id="AEPY01000010">
    <property type="protein sequence ID" value="EFU79798.1"/>
    <property type="molecule type" value="Genomic_DNA"/>
</dbReference>
<keyword evidence="9" id="KW-1003">Cell membrane</keyword>
<protein>
    <recommendedName>
        <fullName evidence="9">K(+)-insensitive pyrophosphate-energized proton pump</fullName>
        <ecNumber evidence="9">7.1.3.1</ecNumber>
    </recommendedName>
    <alternativeName>
        <fullName evidence="9">Membrane-bound proton-translocating pyrophosphatase</fullName>
    </alternativeName>
    <alternativeName>
        <fullName evidence="9">Pyrophosphate-energized inorganic pyrophosphatase</fullName>
        <shortName evidence="9">H(+)-PPase</shortName>
    </alternativeName>
</protein>
<comment type="caution">
    <text evidence="11">The sequence shown here is derived from an EMBL/GenBank/DDBJ whole genome shotgun (WGS) entry which is preliminary data.</text>
</comment>
<evidence type="ECO:0000256" key="9">
    <source>
        <dbReference type="HAMAP-Rule" id="MF_01129"/>
    </source>
</evidence>
<comment type="subunit">
    <text evidence="9">Homodimer.</text>
</comment>
<dbReference type="HOGENOM" id="CLU_008743_3_1_11"/>
<evidence type="ECO:0000256" key="3">
    <source>
        <dbReference type="ARBA" id="ARBA00022692"/>
    </source>
</evidence>
<keyword evidence="6 9" id="KW-1133">Transmembrane helix</keyword>
<keyword evidence="7 9" id="KW-0406">Ion transport</keyword>
<feature type="transmembrane region" description="Helical" evidence="9">
    <location>
        <begin position="555"/>
        <end position="576"/>
    </location>
</feature>